<sequence>MLSSLKRLISGNGKAVPTRNSKDRREAYETFLEEPEYVFEGKDDTDTLVEAYGRDFAPEGSVDEGYVLLSNGMSDQQMSIPEGAGEEGIKPRAELMWYVREPTPEIVANLRWLTQFPFIDKTFIGFGHRIPMPTPPLSDCPFKTFLFLRPIICDDELLSDTVFVDNEKVDILTVHLISDAEYAFIKSKGLDPFLDMLDENDYPPIFDPKRPSYI</sequence>
<evidence type="ECO:0000259" key="1">
    <source>
        <dbReference type="Pfam" id="PF05076"/>
    </source>
</evidence>
<accession>A0A081CY90</accession>
<evidence type="ECO:0000313" key="3">
    <source>
        <dbReference type="Proteomes" id="UP000028701"/>
    </source>
</evidence>
<dbReference type="InterPro" id="IPR020941">
    <property type="entry name" value="SUFU-like_domain"/>
</dbReference>
<proteinExistence type="predicted"/>
<reference evidence="2 3" key="1">
    <citation type="submission" date="2014-08" db="EMBL/GenBank/DDBJ databases">
        <title>Whole genome shotgun sequence of Rhizobium rubi NBRC 13261.</title>
        <authorList>
            <person name="Katano-Makiyama Y."/>
            <person name="Hosoyama A."/>
            <person name="Hashimoto M."/>
            <person name="Hosoyama Y."/>
            <person name="Noguchi M."/>
            <person name="Tsuchikane K."/>
            <person name="Uohara A."/>
            <person name="Ohji S."/>
            <person name="Ichikawa N."/>
            <person name="Kimura A."/>
            <person name="Yamazoe A."/>
            <person name="Fujita N."/>
        </authorList>
    </citation>
    <scope>NUCLEOTIDE SEQUENCE [LARGE SCALE GENOMIC DNA]</scope>
    <source>
        <strain evidence="2 3">NBRC 13261</strain>
    </source>
</reference>
<dbReference type="AlphaFoldDB" id="A0A081CY90"/>
<protein>
    <recommendedName>
        <fullName evidence="1">Suppressor of fused-like domain-containing protein</fullName>
    </recommendedName>
</protein>
<name>A0A081CY90_9HYPH</name>
<comment type="caution">
    <text evidence="2">The sequence shown here is derived from an EMBL/GenBank/DDBJ whole genome shotgun (WGS) entry which is preliminary data.</text>
</comment>
<dbReference type="EMBL" id="BBJU01000019">
    <property type="protein sequence ID" value="GAK71636.1"/>
    <property type="molecule type" value="Genomic_DNA"/>
</dbReference>
<dbReference type="Proteomes" id="UP000028701">
    <property type="component" value="Unassembled WGS sequence"/>
</dbReference>
<dbReference type="OrthoDB" id="8215498at2"/>
<dbReference type="Pfam" id="PF05076">
    <property type="entry name" value="SUFU"/>
    <property type="match status" value="1"/>
</dbReference>
<evidence type="ECO:0000313" key="2">
    <source>
        <dbReference type="EMBL" id="GAK71636.1"/>
    </source>
</evidence>
<dbReference type="eggNOG" id="COG4859">
    <property type="taxonomic scope" value="Bacteria"/>
</dbReference>
<gene>
    <name evidence="2" type="ORF">RRU01S_19_00410</name>
</gene>
<organism evidence="2 3">
    <name type="scientific">Agrobacterium rubi TR3 = NBRC 13261</name>
    <dbReference type="NCBI Taxonomy" id="1368415"/>
    <lineage>
        <taxon>Bacteria</taxon>
        <taxon>Pseudomonadati</taxon>
        <taxon>Pseudomonadota</taxon>
        <taxon>Alphaproteobacteria</taxon>
        <taxon>Hyphomicrobiales</taxon>
        <taxon>Rhizobiaceae</taxon>
        <taxon>Rhizobium/Agrobacterium group</taxon>
        <taxon>Agrobacterium</taxon>
    </lineage>
</organism>
<feature type="domain" description="Suppressor of fused-like" evidence="1">
    <location>
        <begin position="66"/>
        <end position="211"/>
    </location>
</feature>